<reference evidence="1" key="1">
    <citation type="submission" date="2019-08" db="EMBL/GenBank/DDBJ databases">
        <authorList>
            <person name="Kucharzyk K."/>
            <person name="Murdoch R.W."/>
            <person name="Higgins S."/>
            <person name="Loffler F."/>
        </authorList>
    </citation>
    <scope>NUCLEOTIDE SEQUENCE</scope>
</reference>
<dbReference type="EMBL" id="VSSQ01001091">
    <property type="protein sequence ID" value="MPM04999.1"/>
    <property type="molecule type" value="Genomic_DNA"/>
</dbReference>
<name>A0A644WN02_9ZZZZ</name>
<sequence length="192" mass="21939">MCINAKYPEINELIRIVEQRYGAKIKTSVDFNCLSAEISFATKRVISSSTLKRIWGYVDYNFTPRETTLDVLTKYVGFSDYVNFTETIKKRGCNTSMFITECKLDSLSINFDAKIKITWFPNRLVIFRNIGNNSFIVDKSVNSKLQEGDICEIDAFTKGHPLFISNIKRGESDLMGFIAGREKGLEEVSIIR</sequence>
<evidence type="ECO:0000313" key="1">
    <source>
        <dbReference type="EMBL" id="MPM04999.1"/>
    </source>
</evidence>
<organism evidence="1">
    <name type="scientific">bioreactor metagenome</name>
    <dbReference type="NCBI Taxonomy" id="1076179"/>
    <lineage>
        <taxon>unclassified sequences</taxon>
        <taxon>metagenomes</taxon>
        <taxon>ecological metagenomes</taxon>
    </lineage>
</organism>
<gene>
    <name evidence="1" type="ORF">SDC9_51280</name>
</gene>
<dbReference type="AlphaFoldDB" id="A0A644WN02"/>
<proteinExistence type="predicted"/>
<comment type="caution">
    <text evidence="1">The sequence shown here is derived from an EMBL/GenBank/DDBJ whole genome shotgun (WGS) entry which is preliminary data.</text>
</comment>
<accession>A0A644WN02</accession>
<protein>
    <submittedName>
        <fullName evidence="1">Uncharacterized protein</fullName>
    </submittedName>
</protein>